<evidence type="ECO:0000313" key="5">
    <source>
        <dbReference type="Proteomes" id="UP000273675"/>
    </source>
</evidence>
<dbReference type="OrthoDB" id="9786360at2"/>
<reference evidence="4 5" key="1">
    <citation type="submission" date="2018-10" db="EMBL/GenBank/DDBJ databases">
        <title>Genomic Encyclopedia of Type Strains, Phase IV (KMG-IV): sequencing the most valuable type-strain genomes for metagenomic binning, comparative biology and taxonomic classification.</title>
        <authorList>
            <person name="Goeker M."/>
        </authorList>
    </citation>
    <scope>NUCLEOTIDE SEQUENCE [LARGE SCALE GENOMIC DNA]</scope>
    <source>
        <strain evidence="4 5">DSM 4734</strain>
    </source>
</reference>
<comment type="similarity">
    <text evidence="1 3">Belongs to the short-chain dehydrogenases/reductases (SDR) family.</text>
</comment>
<dbReference type="Pfam" id="PF00106">
    <property type="entry name" value="adh_short"/>
    <property type="match status" value="1"/>
</dbReference>
<dbReference type="InterPro" id="IPR002347">
    <property type="entry name" value="SDR_fam"/>
</dbReference>
<dbReference type="Gene3D" id="3.40.50.720">
    <property type="entry name" value="NAD(P)-binding Rossmann-like Domain"/>
    <property type="match status" value="1"/>
</dbReference>
<dbReference type="GO" id="GO:0016491">
    <property type="term" value="F:oxidoreductase activity"/>
    <property type="evidence" value="ECO:0007669"/>
    <property type="project" value="UniProtKB-KW"/>
</dbReference>
<dbReference type="SUPFAM" id="SSF51735">
    <property type="entry name" value="NAD(P)-binding Rossmann-fold domains"/>
    <property type="match status" value="1"/>
</dbReference>
<dbReference type="PANTHER" id="PTHR43639">
    <property type="entry name" value="OXIDOREDUCTASE, SHORT-CHAIN DEHYDROGENASE/REDUCTASE FAMILY (AFU_ORTHOLOGUE AFUA_5G02870)"/>
    <property type="match status" value="1"/>
</dbReference>
<dbReference type="PRINTS" id="PR00081">
    <property type="entry name" value="GDHRDH"/>
</dbReference>
<gene>
    <name evidence="4" type="ORF">C7435_0587</name>
</gene>
<name>A0A495DMI0_9PROT</name>
<dbReference type="EMBL" id="RBIM01000001">
    <property type="protein sequence ID" value="RKR04143.1"/>
    <property type="molecule type" value="Genomic_DNA"/>
</dbReference>
<keyword evidence="2" id="KW-0560">Oxidoreductase</keyword>
<evidence type="ECO:0000256" key="2">
    <source>
        <dbReference type="ARBA" id="ARBA00023002"/>
    </source>
</evidence>
<dbReference type="InterPro" id="IPR036291">
    <property type="entry name" value="NAD(P)-bd_dom_sf"/>
</dbReference>
<evidence type="ECO:0000256" key="1">
    <source>
        <dbReference type="ARBA" id="ARBA00006484"/>
    </source>
</evidence>
<evidence type="ECO:0000313" key="4">
    <source>
        <dbReference type="EMBL" id="RKR04143.1"/>
    </source>
</evidence>
<accession>A0A495DMI0</accession>
<dbReference type="AlphaFoldDB" id="A0A495DMI0"/>
<protein>
    <submittedName>
        <fullName evidence="4">NAD(P)-dependent dehydrogenase (Short-subunit alcohol dehydrogenase family)</fullName>
    </submittedName>
</protein>
<dbReference type="NCBIfam" id="NF006597">
    <property type="entry name" value="PRK09134.1"/>
    <property type="match status" value="1"/>
</dbReference>
<organism evidence="4 5">
    <name type="scientific">Maricaulis maris</name>
    <dbReference type="NCBI Taxonomy" id="74318"/>
    <lineage>
        <taxon>Bacteria</taxon>
        <taxon>Pseudomonadati</taxon>
        <taxon>Pseudomonadota</taxon>
        <taxon>Alphaproteobacteria</taxon>
        <taxon>Maricaulales</taxon>
        <taxon>Maricaulaceae</taxon>
        <taxon>Maricaulis</taxon>
    </lineage>
</organism>
<comment type="caution">
    <text evidence="4">The sequence shown here is derived from an EMBL/GenBank/DDBJ whole genome shotgun (WGS) entry which is preliminary data.</text>
</comment>
<proteinExistence type="inferred from homology"/>
<dbReference type="RefSeq" id="WP_121209946.1">
    <property type="nucleotide sequence ID" value="NZ_RBIM01000001.1"/>
</dbReference>
<evidence type="ECO:0000256" key="3">
    <source>
        <dbReference type="RuleBase" id="RU000363"/>
    </source>
</evidence>
<dbReference type="Proteomes" id="UP000273675">
    <property type="component" value="Unassembled WGS sequence"/>
</dbReference>
<dbReference type="PANTHER" id="PTHR43639:SF1">
    <property type="entry name" value="SHORT-CHAIN DEHYDROGENASE_REDUCTASE FAMILY PROTEIN"/>
    <property type="match status" value="1"/>
</dbReference>
<dbReference type="PRINTS" id="PR00080">
    <property type="entry name" value="SDRFAMILY"/>
</dbReference>
<sequence>MSDRIALVTGGGKRLGAKIASALGADGWHVIVHYNASADDAQAVAADIVAAGGSARCVQFDLADTGSVEAFMADVGRVDVLINSASIFEMDRPEDVSPQSLEAHWRINTAAPVLLAKAMATGHSERASGCVINLLDQKLFNLNPDFFAYTLSKHALLGATTTMAMAFAPAVRVNAIAPGITLPSGGQSEDEFQRAHTMNPMRGGSTPDDIIRAVRFILATPSMTGETITIDGGQHLDARNRDVMYAANPPQDDAS</sequence>